<dbReference type="Gene3D" id="1.25.40.90">
    <property type="match status" value="1"/>
</dbReference>
<evidence type="ECO:0000256" key="8">
    <source>
        <dbReference type="ARBA" id="ARBA00023329"/>
    </source>
</evidence>
<dbReference type="InterPro" id="IPR008942">
    <property type="entry name" value="ENTH_VHS"/>
</dbReference>
<feature type="domain" description="ENTH" evidence="9">
    <location>
        <begin position="24"/>
        <end position="160"/>
    </location>
</feature>
<evidence type="ECO:0000256" key="5">
    <source>
        <dbReference type="ARBA" id="ARBA00023034"/>
    </source>
</evidence>
<reference evidence="10 11" key="1">
    <citation type="submission" date="2019-05" db="EMBL/GenBank/DDBJ databases">
        <title>Mikania micrantha, genome provides insights into the molecular mechanism of rapid growth.</title>
        <authorList>
            <person name="Liu B."/>
        </authorList>
    </citation>
    <scope>NUCLEOTIDE SEQUENCE [LARGE SCALE GENOMIC DNA]</scope>
    <source>
        <strain evidence="10">NLD-2019</strain>
        <tissue evidence="10">Leaf</tissue>
    </source>
</reference>
<evidence type="ECO:0000256" key="3">
    <source>
        <dbReference type="ARBA" id="ARBA00004600"/>
    </source>
</evidence>
<sequence length="532" mass="59669">MSSSKIRKAIGVVKDQTSISIAKVAGNIAPDLEVLIVKATGHDSEPAEDKYIREILHLTSQSRGYVSACVYNISKRLSKTHDWVVALKSLMLVHRLLIDGDPVFGQEIMFASRKGTRVLNMSDFWVEALSNYWDHSRFVKNYGMYLNQKLEFIAFERKLSPLGFRDDHGYGISHKSRSYGDLDELWGERKDVKVVRTPLREMKPDRVLERLNKLLRLIDRVLSCRPAGSAKSSKMVFVALCLVLKESFRIYADICEALGVLLDRFQEMEYGNCVKTFDQYVNAAKMIDELVDFYSWSKESGVVRASAFPEVQKVTDKILGTLERFLRDKKNKLKKEMEECYEEIEPSPPAMVATMEDVLNMKDDIVPPVANHGTMLAHALFSGPNTVETNGASVVDDGKADWELALVEAASNLSKQQSSCGLDPVMLNGMYDQGAARHQMNYNQVCAPPVLALPAPNEKKPVVNLQDPFAASLMVPPPPYVQLADMEKKRGFIVQEQQLVWQSYGSNAVKVSGGVAAYNAMEQQAGFTYAHY</sequence>
<dbReference type="GO" id="GO:0005546">
    <property type="term" value="F:phosphatidylinositol-4,5-bisphosphate binding"/>
    <property type="evidence" value="ECO:0007669"/>
    <property type="project" value="TreeGrafter"/>
</dbReference>
<dbReference type="InterPro" id="IPR013809">
    <property type="entry name" value="ENTH"/>
</dbReference>
<dbReference type="GO" id="GO:0032050">
    <property type="term" value="F:clathrin heavy chain binding"/>
    <property type="evidence" value="ECO:0007669"/>
    <property type="project" value="TreeGrafter"/>
</dbReference>
<dbReference type="GO" id="GO:0005545">
    <property type="term" value="F:1-phosphatidylinositol binding"/>
    <property type="evidence" value="ECO:0007669"/>
    <property type="project" value="InterPro"/>
</dbReference>
<dbReference type="GO" id="GO:0048268">
    <property type="term" value="P:clathrin coat assembly"/>
    <property type="evidence" value="ECO:0007669"/>
    <property type="project" value="InterPro"/>
</dbReference>
<evidence type="ECO:0000256" key="1">
    <source>
        <dbReference type="ARBA" id="ARBA00004132"/>
    </source>
</evidence>
<dbReference type="FunFam" id="1.25.40.90:FF:000019">
    <property type="entry name" value="Clathrin coat assembly protein"/>
    <property type="match status" value="1"/>
</dbReference>
<dbReference type="InterPro" id="IPR014712">
    <property type="entry name" value="ANTH_dom_sf"/>
</dbReference>
<dbReference type="GO" id="GO:0006900">
    <property type="term" value="P:vesicle budding from membrane"/>
    <property type="evidence" value="ECO:0007669"/>
    <property type="project" value="TreeGrafter"/>
</dbReference>
<name>A0A5N6LAL1_9ASTR</name>
<dbReference type="AlphaFoldDB" id="A0A5N6LAL1"/>
<organism evidence="10 11">
    <name type="scientific">Mikania micrantha</name>
    <name type="common">bitter vine</name>
    <dbReference type="NCBI Taxonomy" id="192012"/>
    <lineage>
        <taxon>Eukaryota</taxon>
        <taxon>Viridiplantae</taxon>
        <taxon>Streptophyta</taxon>
        <taxon>Embryophyta</taxon>
        <taxon>Tracheophyta</taxon>
        <taxon>Spermatophyta</taxon>
        <taxon>Magnoliopsida</taxon>
        <taxon>eudicotyledons</taxon>
        <taxon>Gunneridae</taxon>
        <taxon>Pentapetalae</taxon>
        <taxon>asterids</taxon>
        <taxon>campanulids</taxon>
        <taxon>Asterales</taxon>
        <taxon>Asteraceae</taxon>
        <taxon>Asteroideae</taxon>
        <taxon>Heliantheae alliance</taxon>
        <taxon>Eupatorieae</taxon>
        <taxon>Mikania</taxon>
    </lineage>
</organism>
<dbReference type="GO" id="GO:0030136">
    <property type="term" value="C:clathrin-coated vesicle"/>
    <property type="evidence" value="ECO:0007669"/>
    <property type="project" value="UniProtKB-SubCell"/>
</dbReference>
<dbReference type="PANTHER" id="PTHR22951:SF62">
    <property type="entry name" value="ASSEMBLY PLANT-LIKE PROTEIN, PUTATIVE-RELATED"/>
    <property type="match status" value="1"/>
</dbReference>
<evidence type="ECO:0000256" key="2">
    <source>
        <dbReference type="ARBA" id="ARBA00004555"/>
    </source>
</evidence>
<dbReference type="PANTHER" id="PTHR22951">
    <property type="entry name" value="CLATHRIN ASSEMBLY PROTEIN"/>
    <property type="match status" value="1"/>
</dbReference>
<comment type="subcellular location">
    <subcellularLocation>
        <location evidence="1">Cytoplasmic vesicle</location>
        <location evidence="1">Clathrin-coated vesicle</location>
    </subcellularLocation>
    <subcellularLocation>
        <location evidence="2">Golgi apparatus</location>
    </subcellularLocation>
    <subcellularLocation>
        <location evidence="3">Membrane</location>
        <location evidence="3">Clathrin-coated pit</location>
    </subcellularLocation>
</comment>
<dbReference type="InterPro" id="IPR011417">
    <property type="entry name" value="ANTH_dom"/>
</dbReference>
<evidence type="ECO:0000256" key="7">
    <source>
        <dbReference type="ARBA" id="ARBA00023176"/>
    </source>
</evidence>
<accession>A0A5N6LAL1</accession>
<dbReference type="InterPro" id="IPR048050">
    <property type="entry name" value="ANTH_N_plant"/>
</dbReference>
<dbReference type="GO" id="GO:0005794">
    <property type="term" value="C:Golgi apparatus"/>
    <property type="evidence" value="ECO:0007669"/>
    <property type="project" value="UniProtKB-SubCell"/>
</dbReference>
<evidence type="ECO:0000256" key="4">
    <source>
        <dbReference type="ARBA" id="ARBA00022583"/>
    </source>
</evidence>
<evidence type="ECO:0000313" key="10">
    <source>
        <dbReference type="EMBL" id="KAC9488810.1"/>
    </source>
</evidence>
<dbReference type="InterPro" id="IPR045192">
    <property type="entry name" value="AP180-like"/>
</dbReference>
<dbReference type="SUPFAM" id="SSF89009">
    <property type="entry name" value="GAT-like domain"/>
    <property type="match status" value="1"/>
</dbReference>
<comment type="caution">
    <text evidence="10">The sequence shown here is derived from an EMBL/GenBank/DDBJ whole genome shotgun (WGS) entry which is preliminary data.</text>
</comment>
<evidence type="ECO:0000256" key="6">
    <source>
        <dbReference type="ARBA" id="ARBA00023136"/>
    </source>
</evidence>
<keyword evidence="7" id="KW-0168">Coated pit</keyword>
<dbReference type="GO" id="GO:0000149">
    <property type="term" value="F:SNARE binding"/>
    <property type="evidence" value="ECO:0007669"/>
    <property type="project" value="TreeGrafter"/>
</dbReference>
<keyword evidence="11" id="KW-1185">Reference proteome</keyword>
<evidence type="ECO:0000313" key="11">
    <source>
        <dbReference type="Proteomes" id="UP000326396"/>
    </source>
</evidence>
<gene>
    <name evidence="10" type="ORF">E3N88_45746</name>
</gene>
<keyword evidence="6" id="KW-0472">Membrane</keyword>
<dbReference type="Gene3D" id="1.20.58.150">
    <property type="entry name" value="ANTH domain"/>
    <property type="match status" value="1"/>
</dbReference>
<dbReference type="SMART" id="SM00273">
    <property type="entry name" value="ENTH"/>
    <property type="match status" value="1"/>
</dbReference>
<evidence type="ECO:0000259" key="9">
    <source>
        <dbReference type="PROSITE" id="PS50942"/>
    </source>
</evidence>
<keyword evidence="5" id="KW-0333">Golgi apparatus</keyword>
<dbReference type="Proteomes" id="UP000326396">
    <property type="component" value="Unassembled WGS sequence"/>
</dbReference>
<dbReference type="CDD" id="cd16987">
    <property type="entry name" value="ANTH_N_AP180_plant"/>
    <property type="match status" value="1"/>
</dbReference>
<keyword evidence="8" id="KW-0968">Cytoplasmic vesicle</keyword>
<dbReference type="FunFam" id="1.20.58.150:FF:000005">
    <property type="entry name" value="putative clathrin assembly protein At2g25430"/>
    <property type="match status" value="1"/>
</dbReference>
<dbReference type="EMBL" id="SZYD01002494">
    <property type="protein sequence ID" value="KAC9488810.1"/>
    <property type="molecule type" value="Genomic_DNA"/>
</dbReference>
<protein>
    <recommendedName>
        <fullName evidence="9">ENTH domain-containing protein</fullName>
    </recommendedName>
</protein>
<dbReference type="GO" id="GO:0005905">
    <property type="term" value="C:clathrin-coated pit"/>
    <property type="evidence" value="ECO:0007669"/>
    <property type="project" value="UniProtKB-SubCell"/>
</dbReference>
<dbReference type="OrthoDB" id="44015at2759"/>
<keyword evidence="4" id="KW-0254">Endocytosis</keyword>
<proteinExistence type="predicted"/>
<dbReference type="SUPFAM" id="SSF48464">
    <property type="entry name" value="ENTH/VHS domain"/>
    <property type="match status" value="1"/>
</dbReference>
<dbReference type="PROSITE" id="PS50942">
    <property type="entry name" value="ENTH"/>
    <property type="match status" value="1"/>
</dbReference>
<dbReference type="Pfam" id="PF07651">
    <property type="entry name" value="ANTH"/>
    <property type="match status" value="1"/>
</dbReference>
<dbReference type="GO" id="GO:0072583">
    <property type="term" value="P:clathrin-dependent endocytosis"/>
    <property type="evidence" value="ECO:0007669"/>
    <property type="project" value="InterPro"/>
</dbReference>